<reference evidence="3 4" key="1">
    <citation type="submission" date="2017-11" db="EMBL/GenBank/DDBJ databases">
        <title>The genome of Rhizophagus clarus HR1 reveals common genetic basis of auxotrophy among arbuscular mycorrhizal fungi.</title>
        <authorList>
            <person name="Kobayashi Y."/>
        </authorList>
    </citation>
    <scope>NUCLEOTIDE SEQUENCE [LARGE SCALE GENOMIC DNA]</scope>
    <source>
        <strain evidence="3 4">HR1</strain>
    </source>
</reference>
<dbReference type="Pfam" id="PF13919">
    <property type="entry name" value="ASXH"/>
    <property type="match status" value="1"/>
</dbReference>
<feature type="compositionally biased region" description="Basic and acidic residues" evidence="1">
    <location>
        <begin position="40"/>
        <end position="49"/>
    </location>
</feature>
<organism evidence="3 4">
    <name type="scientific">Rhizophagus clarus</name>
    <dbReference type="NCBI Taxonomy" id="94130"/>
    <lineage>
        <taxon>Eukaryota</taxon>
        <taxon>Fungi</taxon>
        <taxon>Fungi incertae sedis</taxon>
        <taxon>Mucoromycota</taxon>
        <taxon>Glomeromycotina</taxon>
        <taxon>Glomeromycetes</taxon>
        <taxon>Glomerales</taxon>
        <taxon>Glomeraceae</taxon>
        <taxon>Rhizophagus</taxon>
    </lineage>
</organism>
<proteinExistence type="predicted"/>
<evidence type="ECO:0000256" key="1">
    <source>
        <dbReference type="SAM" id="MobiDB-lite"/>
    </source>
</evidence>
<dbReference type="InterPro" id="IPR028020">
    <property type="entry name" value="ASX_DEUBAD_dom"/>
</dbReference>
<name>A0A2Z6R9U8_9GLOM</name>
<feature type="compositionally biased region" description="Basic and acidic residues" evidence="1">
    <location>
        <begin position="90"/>
        <end position="107"/>
    </location>
</feature>
<dbReference type="EMBL" id="BEXD01001546">
    <property type="protein sequence ID" value="GBB94604.1"/>
    <property type="molecule type" value="Genomic_DNA"/>
</dbReference>
<protein>
    <recommendedName>
        <fullName evidence="2">ASX DEUBAD domain-containing protein</fullName>
    </recommendedName>
</protein>
<comment type="caution">
    <text evidence="3">The sequence shown here is derived from an EMBL/GenBank/DDBJ whole genome shotgun (WGS) entry which is preliminary data.</text>
</comment>
<dbReference type="AlphaFoldDB" id="A0A2Z6R9U8"/>
<evidence type="ECO:0000259" key="2">
    <source>
        <dbReference type="Pfam" id="PF13919"/>
    </source>
</evidence>
<gene>
    <name evidence="3" type="ORF">RclHR1_02390010</name>
</gene>
<sequence length="501" mass="57800">MLKEKTKLFSKMPRKRISGSNTNSRSSASTSTPVRRSTRIKRDEPKDEQLSNNVQELSSENEETQSKLSLPKKRTKPISPASKSTRAKKARNEVGKQQQIEEKKIDESPENASQESVTIKGKNKVIDQSYEDASTIEFKNQITEKLSTTPLNTISKHDSSDVNTDKSDPLVQAKWELIKAQLFEVPKEPRPAYREYQTKLFTKHPWMKKKDVDYLQKIFTDPKSMLAKKQLKTLFNFHIYNNFSDDQKSRLLKLLPNCDLVPIASDNGDPIDTPRIEREYIAAGLDSYEPGISEPVNELDPKKVCPRFDFWLSDSFKDARWWFQTSIKYGYNTKNGVDTQWNNLEKFKTEVPKNWKNDDYEQEWGIGLSEKIGKKQIAGDSAQISLPEMTKAQIIRLDDTLKYKRQFKNVGITVLMDLKVVAINKSNGHLQLKLFKGEQNKIIDDIHNPTRLENEVLDFDGRIAKSSRPNGNAFKNFSIVRSEDYTPSLFEARKEYWAKTQ</sequence>
<evidence type="ECO:0000313" key="4">
    <source>
        <dbReference type="Proteomes" id="UP000247702"/>
    </source>
</evidence>
<feature type="region of interest" description="Disordered" evidence="1">
    <location>
        <begin position="1"/>
        <end position="118"/>
    </location>
</feature>
<dbReference type="STRING" id="94130.A0A2Z6R9U8"/>
<keyword evidence="4" id="KW-1185">Reference proteome</keyword>
<feature type="domain" description="ASX DEUBAD" evidence="2">
    <location>
        <begin position="209"/>
        <end position="365"/>
    </location>
</feature>
<evidence type="ECO:0000313" key="3">
    <source>
        <dbReference type="EMBL" id="GBB94604.1"/>
    </source>
</evidence>
<dbReference type="Proteomes" id="UP000247702">
    <property type="component" value="Unassembled WGS sequence"/>
</dbReference>
<feature type="compositionally biased region" description="Low complexity" evidence="1">
    <location>
        <begin position="18"/>
        <end position="35"/>
    </location>
</feature>
<accession>A0A2Z6R9U8</accession>